<comment type="caution">
    <text evidence="2">The sequence shown here is derived from an EMBL/GenBank/DDBJ whole genome shotgun (WGS) entry which is preliminary data.</text>
</comment>
<dbReference type="RefSeq" id="WP_121484855.1">
    <property type="nucleotide sequence ID" value="NZ_QQXL01000003.1"/>
</dbReference>
<dbReference type="InterPro" id="IPR000836">
    <property type="entry name" value="PRTase_dom"/>
</dbReference>
<dbReference type="SUPFAM" id="SSF53271">
    <property type="entry name" value="PRTase-like"/>
    <property type="match status" value="1"/>
</dbReference>
<evidence type="ECO:0000259" key="1">
    <source>
        <dbReference type="Pfam" id="PF00156"/>
    </source>
</evidence>
<keyword evidence="2" id="KW-0418">Kinase</keyword>
<dbReference type="Gene3D" id="3.40.50.2020">
    <property type="match status" value="2"/>
</dbReference>
<name>A0A496PK02_9MICC</name>
<dbReference type="GO" id="GO:0016301">
    <property type="term" value="F:kinase activity"/>
    <property type="evidence" value="ECO:0007669"/>
    <property type="project" value="UniProtKB-KW"/>
</dbReference>
<accession>A0A496PK02</accession>
<reference evidence="2 3" key="1">
    <citation type="submission" date="2018-07" db="EMBL/GenBank/DDBJ databases">
        <title>Arthrobacter sp. nov., isolated from raw cow's milk with high bacterial count.</title>
        <authorList>
            <person name="Hahne J."/>
            <person name="Isele D."/>
            <person name="Lipski A."/>
        </authorList>
    </citation>
    <scope>NUCLEOTIDE SEQUENCE [LARGE SCALE GENOMIC DNA]</scope>
    <source>
        <strain evidence="2 3">JZ R-183</strain>
    </source>
</reference>
<dbReference type="InterPro" id="IPR029057">
    <property type="entry name" value="PRTase-like"/>
</dbReference>
<dbReference type="Proteomes" id="UP000273119">
    <property type="component" value="Unassembled WGS sequence"/>
</dbReference>
<keyword evidence="3" id="KW-1185">Reference proteome</keyword>
<dbReference type="Pfam" id="PF00156">
    <property type="entry name" value="Pribosyltran"/>
    <property type="match status" value="1"/>
</dbReference>
<keyword evidence="2" id="KW-0808">Transferase</keyword>
<dbReference type="CDD" id="cd06223">
    <property type="entry name" value="PRTases_typeI"/>
    <property type="match status" value="1"/>
</dbReference>
<dbReference type="EMBL" id="QQXL01000003">
    <property type="protein sequence ID" value="RKW70829.1"/>
    <property type="molecule type" value="Genomic_DNA"/>
</dbReference>
<dbReference type="AlphaFoldDB" id="A0A496PK02"/>
<feature type="domain" description="Phosphoribosyltransferase" evidence="1">
    <location>
        <begin position="140"/>
        <end position="209"/>
    </location>
</feature>
<evidence type="ECO:0000313" key="3">
    <source>
        <dbReference type="Proteomes" id="UP000273119"/>
    </source>
</evidence>
<proteinExistence type="predicted"/>
<gene>
    <name evidence="2" type="ORF">DWQ67_06985</name>
</gene>
<protein>
    <submittedName>
        <fullName evidence="2">Ribose-phosphate pyrophosphokinase</fullName>
    </submittedName>
</protein>
<sequence>MLATYRLEGATLTPVASTAMTFPAGEAHAKQPEAGEAPTVIAVHGTDANDYLAAAQLADVNRALGLSTTLLVPYLPAARADRGVPFGAQHYADLINLIGAEKVVALDPHSPVMPPLVHHLTVVPLRSVIDEFIDPAGYVGVIAPDEGAAQRAGEAADALGLELFQARKHRDFDSGALTGFSCEPLPEEGRLLVVDDICDGGGTFRGLIEATGLPPERVDLWVTHGVFSRRSTGLDQVFGTIHSTDSYGPRLNPDLPVAVHQVTEVLVHLAP</sequence>
<evidence type="ECO:0000313" key="2">
    <source>
        <dbReference type="EMBL" id="RKW70829.1"/>
    </source>
</evidence>
<organism evidence="2 3">
    <name type="scientific">Galactobacter caseinivorans</name>
    <dbReference type="NCBI Taxonomy" id="2676123"/>
    <lineage>
        <taxon>Bacteria</taxon>
        <taxon>Bacillati</taxon>
        <taxon>Actinomycetota</taxon>
        <taxon>Actinomycetes</taxon>
        <taxon>Micrococcales</taxon>
        <taxon>Micrococcaceae</taxon>
        <taxon>Galactobacter</taxon>
    </lineage>
</organism>